<name>A0A814K8B4_9BILA</name>
<reference evidence="1" key="1">
    <citation type="submission" date="2021-02" db="EMBL/GenBank/DDBJ databases">
        <authorList>
            <person name="Nowell W R."/>
        </authorList>
    </citation>
    <scope>NUCLEOTIDE SEQUENCE</scope>
</reference>
<dbReference type="EMBL" id="CAJNOK010008815">
    <property type="protein sequence ID" value="CAF1073466.1"/>
    <property type="molecule type" value="Genomic_DNA"/>
</dbReference>
<gene>
    <name evidence="1" type="ORF">GPM918_LOCUS16026</name>
    <name evidence="2" type="ORF">OVA965_LOCUS18008</name>
    <name evidence="3" type="ORF">SRO942_LOCUS16031</name>
    <name evidence="4" type="ORF">TMI583_LOCUS18021</name>
</gene>
<dbReference type="EMBL" id="CAJNOQ010004133">
    <property type="protein sequence ID" value="CAF1045923.1"/>
    <property type="molecule type" value="Genomic_DNA"/>
</dbReference>
<comment type="caution">
    <text evidence="1">The sequence shown here is derived from an EMBL/GenBank/DDBJ whole genome shotgun (WGS) entry which is preliminary data.</text>
</comment>
<evidence type="ECO:0000313" key="1">
    <source>
        <dbReference type="EMBL" id="CAF1045923.1"/>
    </source>
</evidence>
<dbReference type="Proteomes" id="UP000677228">
    <property type="component" value="Unassembled WGS sequence"/>
</dbReference>
<dbReference type="EMBL" id="CAJOBA010008833">
    <property type="protein sequence ID" value="CAF3837516.1"/>
    <property type="molecule type" value="Genomic_DNA"/>
</dbReference>
<organism evidence="1 5">
    <name type="scientific">Didymodactylos carnosus</name>
    <dbReference type="NCBI Taxonomy" id="1234261"/>
    <lineage>
        <taxon>Eukaryota</taxon>
        <taxon>Metazoa</taxon>
        <taxon>Spiralia</taxon>
        <taxon>Gnathifera</taxon>
        <taxon>Rotifera</taxon>
        <taxon>Eurotatoria</taxon>
        <taxon>Bdelloidea</taxon>
        <taxon>Philodinida</taxon>
        <taxon>Philodinidae</taxon>
        <taxon>Didymodactylos</taxon>
    </lineage>
</organism>
<keyword evidence="5" id="KW-1185">Reference proteome</keyword>
<dbReference type="OrthoDB" id="10044692at2759"/>
<dbReference type="EMBL" id="CAJOBC010004134">
    <property type="protein sequence ID" value="CAF3815917.1"/>
    <property type="molecule type" value="Genomic_DNA"/>
</dbReference>
<accession>A0A814K8B4</accession>
<dbReference type="Proteomes" id="UP000682733">
    <property type="component" value="Unassembled WGS sequence"/>
</dbReference>
<evidence type="ECO:0000313" key="4">
    <source>
        <dbReference type="EMBL" id="CAF3837516.1"/>
    </source>
</evidence>
<evidence type="ECO:0000313" key="5">
    <source>
        <dbReference type="Proteomes" id="UP000663829"/>
    </source>
</evidence>
<dbReference type="Proteomes" id="UP000663829">
    <property type="component" value="Unassembled WGS sequence"/>
</dbReference>
<proteinExistence type="predicted"/>
<sequence>MNLYLTAVVDQLFKPDELPNINVYDLQKDDRFNLAKEAVRSKYELDDHNMNFEWPSLRETFLQKRRNLKTKFRKTT</sequence>
<dbReference type="AlphaFoldDB" id="A0A814K8B4"/>
<evidence type="ECO:0000313" key="3">
    <source>
        <dbReference type="EMBL" id="CAF3815917.1"/>
    </source>
</evidence>
<evidence type="ECO:0000313" key="2">
    <source>
        <dbReference type="EMBL" id="CAF1073466.1"/>
    </source>
</evidence>
<protein>
    <submittedName>
        <fullName evidence="1">Uncharacterized protein</fullName>
    </submittedName>
</protein>
<dbReference type="Proteomes" id="UP000681722">
    <property type="component" value="Unassembled WGS sequence"/>
</dbReference>